<evidence type="ECO:0000313" key="2">
    <source>
        <dbReference type="EMBL" id="TYZ13515.1"/>
    </source>
</evidence>
<feature type="transmembrane region" description="Helical" evidence="1">
    <location>
        <begin position="295"/>
        <end position="313"/>
    </location>
</feature>
<evidence type="ECO:0000313" key="3">
    <source>
        <dbReference type="Proteomes" id="UP000322791"/>
    </source>
</evidence>
<keyword evidence="1" id="KW-1133">Transmembrane helix</keyword>
<name>A0A5D6VDT9_9BACT</name>
<feature type="transmembrane region" description="Helical" evidence="1">
    <location>
        <begin position="96"/>
        <end position="119"/>
    </location>
</feature>
<keyword evidence="1" id="KW-0812">Transmembrane</keyword>
<feature type="transmembrane region" description="Helical" evidence="1">
    <location>
        <begin position="209"/>
        <end position="228"/>
    </location>
</feature>
<feature type="transmembrane region" description="Helical" evidence="1">
    <location>
        <begin position="29"/>
        <end position="53"/>
    </location>
</feature>
<dbReference type="Proteomes" id="UP000322791">
    <property type="component" value="Unassembled WGS sequence"/>
</dbReference>
<gene>
    <name evidence="2" type="ORF">FY528_03650</name>
</gene>
<feature type="transmembrane region" description="Helical" evidence="1">
    <location>
        <begin position="319"/>
        <end position="338"/>
    </location>
</feature>
<accession>A0A5D6VDT9</accession>
<feature type="transmembrane region" description="Helical" evidence="1">
    <location>
        <begin position="168"/>
        <end position="197"/>
    </location>
</feature>
<feature type="transmembrane region" description="Helical" evidence="1">
    <location>
        <begin position="374"/>
        <end position="393"/>
    </location>
</feature>
<keyword evidence="1" id="KW-0472">Membrane</keyword>
<comment type="caution">
    <text evidence="2">The sequence shown here is derived from an EMBL/GenBank/DDBJ whole genome shotgun (WGS) entry which is preliminary data.</text>
</comment>
<feature type="transmembrane region" description="Helical" evidence="1">
    <location>
        <begin position="264"/>
        <end position="283"/>
    </location>
</feature>
<reference evidence="2 3" key="1">
    <citation type="submission" date="2019-08" db="EMBL/GenBank/DDBJ databases">
        <authorList>
            <person name="Seo M.-J."/>
        </authorList>
    </citation>
    <scope>NUCLEOTIDE SEQUENCE [LARGE SCALE GENOMIC DNA]</scope>
    <source>
        <strain evidence="2 3">KIGAM108</strain>
    </source>
</reference>
<sequence>MSSPEFSTSAAAVAPAAAEVAEPTLGWRYYAVVPVLYASFMALGAVLVAPYQVPGLALNSASLSQWDVEHYLVIKNQGYDLQRTAFFPAFPYFWRWLQLSAAGISGVNLVVFVATFMALAKEWKLTRPQQLLALSVPSFLFMAVPYSEALFFLGGTLALLGWRREQEGLAWLGILLCSVTRSAAFVFVPALLLAGWLTRRELTAPWRRLGGSCLAALGGLAFSVYVHYRATGVWLAFSRAQQQFWDNHLQWPKWPLENWGGPAVTRYEAVAMAAAVACLLYLYKAWRQAPQKAPAFGVAFSALYLVGVTVLTLATKGGWLASLSRYTFATPFFLVMLVEGRNQRLSTRQLLWLVLGAELVWLLLFRSFGHIHTLLMYVLLGAYGAVLLANLHISAKVQKAALWLSVSGNSALMIWLLFRFLTGEWAG</sequence>
<dbReference type="AlphaFoldDB" id="A0A5D6VDT9"/>
<dbReference type="EMBL" id="VTHL01000002">
    <property type="protein sequence ID" value="TYZ13515.1"/>
    <property type="molecule type" value="Genomic_DNA"/>
</dbReference>
<evidence type="ECO:0000256" key="1">
    <source>
        <dbReference type="SAM" id="Phobius"/>
    </source>
</evidence>
<feature type="transmembrane region" description="Helical" evidence="1">
    <location>
        <begin position="350"/>
        <end position="368"/>
    </location>
</feature>
<organism evidence="2 3">
    <name type="scientific">Hymenobacter lutimineralis</name>
    <dbReference type="NCBI Taxonomy" id="2606448"/>
    <lineage>
        <taxon>Bacteria</taxon>
        <taxon>Pseudomonadati</taxon>
        <taxon>Bacteroidota</taxon>
        <taxon>Cytophagia</taxon>
        <taxon>Cytophagales</taxon>
        <taxon>Hymenobacteraceae</taxon>
        <taxon>Hymenobacter</taxon>
    </lineage>
</organism>
<proteinExistence type="predicted"/>
<protein>
    <recommendedName>
        <fullName evidence="4">Glycosyltransferase RgtA/B/C/D-like domain-containing protein</fullName>
    </recommendedName>
</protein>
<feature type="transmembrane region" description="Helical" evidence="1">
    <location>
        <begin position="131"/>
        <end position="162"/>
    </location>
</feature>
<evidence type="ECO:0008006" key="4">
    <source>
        <dbReference type="Google" id="ProtNLM"/>
    </source>
</evidence>
<keyword evidence="3" id="KW-1185">Reference proteome</keyword>
<dbReference type="RefSeq" id="WP_149069630.1">
    <property type="nucleotide sequence ID" value="NZ_VTHL01000002.1"/>
</dbReference>
<feature type="transmembrane region" description="Helical" evidence="1">
    <location>
        <begin position="400"/>
        <end position="421"/>
    </location>
</feature>